<accession>A0A8W8MJ48</accession>
<dbReference type="EnsemblMetazoa" id="G33173.1">
    <property type="protein sequence ID" value="G33173.1:cds"/>
    <property type="gene ID" value="G33173"/>
</dbReference>
<sequence length="407" mass="46482">MNKRGRYKVYTADNSVEVPKVSLWRKRREVEPAERSTTQLSTPTVMEASEELARISKDIDFFHKEAIQSVFPDCSDEPVTLDEPSYQETTENADTEEDDDDDGCQSAFDDNGVFPNANQPLYSGAKITLAASMILLISYAMRHALSGEALADLLVLVEIHCLSPNLCETNLKTFKKFFQNLKSPLQFHFYCEKCITYHGLVKRDMCPNCHHPTRKNSSSYFLVIPIITQLSSLFADGTLAREISKQKKTHRRKDGEITDVMDGLLYKERFDDDGYFHGSNKDKAELHISLQINTDGVSLFHSSSFSIWPVYFIINELPPHLRFSRTNRIFAGLWFGYSKPDFCTFLKPFAESLHELYRLGVAINNQTIKGILLNGVFDSPARCLFHNMTQFNAHVRTNKISSRELLM</sequence>
<evidence type="ECO:0008006" key="4">
    <source>
        <dbReference type="Google" id="ProtNLM"/>
    </source>
</evidence>
<evidence type="ECO:0000313" key="2">
    <source>
        <dbReference type="EnsemblMetazoa" id="G33173.1:cds"/>
    </source>
</evidence>
<dbReference type="Proteomes" id="UP000005408">
    <property type="component" value="Unassembled WGS sequence"/>
</dbReference>
<evidence type="ECO:0000256" key="1">
    <source>
        <dbReference type="SAM" id="MobiDB-lite"/>
    </source>
</evidence>
<keyword evidence="3" id="KW-1185">Reference proteome</keyword>
<organism evidence="2 3">
    <name type="scientific">Magallana gigas</name>
    <name type="common">Pacific oyster</name>
    <name type="synonym">Crassostrea gigas</name>
    <dbReference type="NCBI Taxonomy" id="29159"/>
    <lineage>
        <taxon>Eukaryota</taxon>
        <taxon>Metazoa</taxon>
        <taxon>Spiralia</taxon>
        <taxon>Lophotrochozoa</taxon>
        <taxon>Mollusca</taxon>
        <taxon>Bivalvia</taxon>
        <taxon>Autobranchia</taxon>
        <taxon>Pteriomorphia</taxon>
        <taxon>Ostreida</taxon>
        <taxon>Ostreoidea</taxon>
        <taxon>Ostreidae</taxon>
        <taxon>Magallana</taxon>
    </lineage>
</organism>
<feature type="compositionally biased region" description="Acidic residues" evidence="1">
    <location>
        <begin position="91"/>
        <end position="103"/>
    </location>
</feature>
<dbReference type="AlphaFoldDB" id="A0A8W8MJ48"/>
<reference evidence="2" key="1">
    <citation type="submission" date="2022-08" db="UniProtKB">
        <authorList>
            <consortium name="EnsemblMetazoa"/>
        </authorList>
    </citation>
    <scope>IDENTIFICATION</scope>
    <source>
        <strain evidence="2">05x7-T-G4-1.051#20</strain>
    </source>
</reference>
<protein>
    <recommendedName>
        <fullName evidence="4">Transposase domain-containing protein</fullName>
    </recommendedName>
</protein>
<proteinExistence type="predicted"/>
<name>A0A8W8MJ48_MAGGI</name>
<feature type="region of interest" description="Disordered" evidence="1">
    <location>
        <begin position="74"/>
        <end position="109"/>
    </location>
</feature>
<evidence type="ECO:0000313" key="3">
    <source>
        <dbReference type="Proteomes" id="UP000005408"/>
    </source>
</evidence>
<dbReference type="InterPro" id="IPR004242">
    <property type="entry name" value="Transposase_21"/>
</dbReference>
<dbReference type="Pfam" id="PF02992">
    <property type="entry name" value="Transposase_21"/>
    <property type="match status" value="1"/>
</dbReference>